<evidence type="ECO:0000313" key="3">
    <source>
        <dbReference type="Proteomes" id="UP000016922"/>
    </source>
</evidence>
<gene>
    <name evidence="2" type="ORF">GLAREA_05727</name>
</gene>
<organism evidence="2 3">
    <name type="scientific">Glarea lozoyensis (strain ATCC 20868 / MF5171)</name>
    <dbReference type="NCBI Taxonomy" id="1116229"/>
    <lineage>
        <taxon>Eukaryota</taxon>
        <taxon>Fungi</taxon>
        <taxon>Dikarya</taxon>
        <taxon>Ascomycota</taxon>
        <taxon>Pezizomycotina</taxon>
        <taxon>Leotiomycetes</taxon>
        <taxon>Helotiales</taxon>
        <taxon>Helotiaceae</taxon>
        <taxon>Glarea</taxon>
    </lineage>
</organism>
<dbReference type="InterPro" id="IPR010730">
    <property type="entry name" value="HET"/>
</dbReference>
<sequence length="677" mass="77151">MSGSADTLQNDGVRVAQLCGKCQVLSFDDSKIDDHIEISFADEKRLGLCQGANWKPLHLEFLLTDDYPDLPYLTCQQKALATYKHSDPKWHRFCHPVAIHSPIRDNFTLDRGSIDWVIRNLKDCASHQHPKNSSLDPTFFPPRLLDVREGLLRLVLQKELVKRSSNSICPKYTALSYVWGTKDDVIHQPKTTSANLQQRCLSIQEEELTLAIKDAVHVSRALSVDYLWVDTLCILQDEYDASDWQKNCSVMDLIYGNAQPTICASSSNNCNEGFLGNSDLLPRIYIPFQSKINATMHGTHSIQQFVVKIDSDMADWPTSLYGKQFSSWSRRGWTFQEHLLSTRTLMFGKLSLQFECPMIAEIYNYNSSVHYYKGSKLSRYMDESNADTDRLYKIWVTGFIHEFSQRRGPDSLTVLTDCLPALSGLAAKFCHLLKVPKSDYVAGLWKADLFRALMWVRNWKSQLDFENHLRDLEEEESGSAPTWSWSHNSAMNGSAGVYMPLYDPRTMPCRQECSIVPWVRLQGDNNFGNVSEGVLRINSIVSKLPSTLRHEHRDIYTAMSVGEWSYDEVAYGDSKTYLATCVQDWNTPHLSNRGSCSTFDSMNKGFELVLLGSRRPRGQKDIEDDDKAPRDAYGLIIYPASTKPGKYYRVGLFYSYYAKGGGLQLFQEVETKTVEII</sequence>
<dbReference type="PANTHER" id="PTHR33112">
    <property type="entry name" value="DOMAIN PROTEIN, PUTATIVE-RELATED"/>
    <property type="match status" value="1"/>
</dbReference>
<evidence type="ECO:0000313" key="2">
    <source>
        <dbReference type="EMBL" id="EPE36389.1"/>
    </source>
</evidence>
<dbReference type="RefSeq" id="XP_008077207.1">
    <property type="nucleotide sequence ID" value="XM_008079016.1"/>
</dbReference>
<dbReference type="OMA" id="DWSHESS"/>
<evidence type="ECO:0000259" key="1">
    <source>
        <dbReference type="Pfam" id="PF06985"/>
    </source>
</evidence>
<dbReference type="HOGENOM" id="CLU_002639_9_0_1"/>
<proteinExistence type="predicted"/>
<dbReference type="STRING" id="1116229.S3DGY1"/>
<dbReference type="AlphaFoldDB" id="S3DGY1"/>
<dbReference type="Pfam" id="PF06985">
    <property type="entry name" value="HET"/>
    <property type="match status" value="1"/>
</dbReference>
<dbReference type="GeneID" id="19464781"/>
<dbReference type="eggNOG" id="ENOG502SS8J">
    <property type="taxonomic scope" value="Eukaryota"/>
</dbReference>
<protein>
    <recommendedName>
        <fullName evidence="1">Heterokaryon incompatibility domain-containing protein</fullName>
    </recommendedName>
</protein>
<dbReference type="PANTHER" id="PTHR33112:SF16">
    <property type="entry name" value="HETEROKARYON INCOMPATIBILITY DOMAIN-CONTAINING PROTEIN"/>
    <property type="match status" value="1"/>
</dbReference>
<reference evidence="2 3" key="1">
    <citation type="journal article" date="2013" name="BMC Genomics">
        <title>Genomics-driven discovery of the pneumocandin biosynthetic gene cluster in the fungus Glarea lozoyensis.</title>
        <authorList>
            <person name="Chen L."/>
            <person name="Yue Q."/>
            <person name="Zhang X."/>
            <person name="Xiang M."/>
            <person name="Wang C."/>
            <person name="Li S."/>
            <person name="Che Y."/>
            <person name="Ortiz-Lopez F.J."/>
            <person name="Bills G.F."/>
            <person name="Liu X."/>
            <person name="An Z."/>
        </authorList>
    </citation>
    <scope>NUCLEOTIDE SEQUENCE [LARGE SCALE GENOMIC DNA]</scope>
    <source>
        <strain evidence="3">ATCC 20868 / MF5171</strain>
    </source>
</reference>
<feature type="domain" description="Heterokaryon incompatibility" evidence="1">
    <location>
        <begin position="172"/>
        <end position="337"/>
    </location>
</feature>
<dbReference type="OrthoDB" id="3540829at2759"/>
<keyword evidence="3" id="KW-1185">Reference proteome</keyword>
<name>S3DGY1_GLAL2</name>
<dbReference type="EMBL" id="KE145353">
    <property type="protein sequence ID" value="EPE36389.1"/>
    <property type="molecule type" value="Genomic_DNA"/>
</dbReference>
<dbReference type="Proteomes" id="UP000016922">
    <property type="component" value="Unassembled WGS sequence"/>
</dbReference>
<accession>S3DGY1</accession>
<dbReference type="KEGG" id="glz:GLAREA_05727"/>